<evidence type="ECO:0000256" key="9">
    <source>
        <dbReference type="SAM" id="MobiDB-lite"/>
    </source>
</evidence>
<evidence type="ECO:0000313" key="12">
    <source>
        <dbReference type="EMBL" id="MBE1608563.1"/>
    </source>
</evidence>
<keyword evidence="13" id="KW-1185">Reference proteome</keyword>
<sequence length="460" mass="48970">MFRTRSTRRHRLGAAVLSAALAAATLAAAPTPASADEPNRGPASYVAPWGNDDANGSPNHPWATIAHAQEMVRPGDTVYLRGGTYAFTDAVDECASRTDSIDVIALTKSGTAQRPIRYAAAEGETPVLDFAGILDDCRVKGINVSADHVVLERLEVTGVRQGNNLNNESWGVWVAGNDNVFDRLNVHHIMGAGIFIQDGAGNLVRNSDSHDNYDPYSKTGAGQNADGFGSHTDTPSTRPNVFSGDRAWNNADDGFDFINSSSPASVRNSWAWHNGYVYGTDVPAASGNGNGFKLGGFGGVYDPNGQTFAIDHSVAFDNRVRGFDANYHTVPNVISNNTAFDNGTNYDMTSTAPDGTRYGLGILRNNVSFGTGGLRNMTGTDSQANSWDLGLQLTAADFLSVSQEGWDAPRKPNGDLPDLPNLRPAPGSALIDRGVDLGFRYRGSAPDLGAFEFDGRPHGE</sequence>
<evidence type="ECO:0000256" key="8">
    <source>
        <dbReference type="ARBA" id="ARBA00038263"/>
    </source>
</evidence>
<dbReference type="GO" id="GO:0046872">
    <property type="term" value="F:metal ion binding"/>
    <property type="evidence" value="ECO:0007669"/>
    <property type="project" value="UniProtKB-KW"/>
</dbReference>
<dbReference type="Proteomes" id="UP000638648">
    <property type="component" value="Unassembled WGS sequence"/>
</dbReference>
<comment type="caution">
    <text evidence="12">The sequence shown here is derived from an EMBL/GenBank/DDBJ whole genome shotgun (WGS) entry which is preliminary data.</text>
</comment>
<evidence type="ECO:0000256" key="7">
    <source>
        <dbReference type="ARBA" id="ARBA00023239"/>
    </source>
</evidence>
<keyword evidence="5 10" id="KW-0732">Signal</keyword>
<reference evidence="12" key="1">
    <citation type="submission" date="2020-10" db="EMBL/GenBank/DDBJ databases">
        <title>Sequencing the genomes of 1000 actinobacteria strains.</title>
        <authorList>
            <person name="Klenk H.-P."/>
        </authorList>
    </citation>
    <scope>NUCLEOTIDE SEQUENCE</scope>
    <source>
        <strain evidence="12">DSM 45354</strain>
    </source>
</reference>
<dbReference type="PANTHER" id="PTHR40088:SF1">
    <property type="entry name" value="PECTATE LYASE PEL9"/>
    <property type="match status" value="1"/>
</dbReference>
<dbReference type="InterPro" id="IPR011050">
    <property type="entry name" value="Pectin_lyase_fold/virulence"/>
</dbReference>
<dbReference type="PANTHER" id="PTHR40088">
    <property type="entry name" value="PECTATE LYASE (EUROFUNG)"/>
    <property type="match status" value="1"/>
</dbReference>
<keyword evidence="7" id="KW-0456">Lyase</keyword>
<keyword evidence="3" id="KW-0964">Secreted</keyword>
<evidence type="ECO:0000256" key="3">
    <source>
        <dbReference type="ARBA" id="ARBA00022525"/>
    </source>
</evidence>
<accession>A0A927N1G6</accession>
<dbReference type="GO" id="GO:0016837">
    <property type="term" value="F:carbon-oxygen lyase activity, acting on polysaccharides"/>
    <property type="evidence" value="ECO:0007669"/>
    <property type="project" value="TreeGrafter"/>
</dbReference>
<evidence type="ECO:0000256" key="6">
    <source>
        <dbReference type="ARBA" id="ARBA00022837"/>
    </source>
</evidence>
<dbReference type="Pfam" id="PF22842">
    <property type="entry name" value="Pel9A-like_beta_helix"/>
    <property type="match status" value="1"/>
</dbReference>
<keyword evidence="6" id="KW-0106">Calcium</keyword>
<dbReference type="RefSeq" id="WP_192752323.1">
    <property type="nucleotide sequence ID" value="NZ_BAABJL010000022.1"/>
</dbReference>
<organism evidence="12 13">
    <name type="scientific">Actinopolymorpha pittospori</name>
    <dbReference type="NCBI Taxonomy" id="648752"/>
    <lineage>
        <taxon>Bacteria</taxon>
        <taxon>Bacillati</taxon>
        <taxon>Actinomycetota</taxon>
        <taxon>Actinomycetes</taxon>
        <taxon>Propionibacteriales</taxon>
        <taxon>Actinopolymorphaceae</taxon>
        <taxon>Actinopolymorpha</taxon>
    </lineage>
</organism>
<dbReference type="InterPro" id="IPR053868">
    <property type="entry name" value="Pel9A-like_beta_helix"/>
</dbReference>
<dbReference type="EMBL" id="JADBEM010000001">
    <property type="protein sequence ID" value="MBE1608563.1"/>
    <property type="molecule type" value="Genomic_DNA"/>
</dbReference>
<evidence type="ECO:0000256" key="4">
    <source>
        <dbReference type="ARBA" id="ARBA00022723"/>
    </source>
</evidence>
<protein>
    <recommendedName>
        <fullName evidence="11">Pel9A-like right handed beta-helix region domain-containing protein</fullName>
    </recommendedName>
</protein>
<name>A0A927N1G6_9ACTN</name>
<evidence type="ECO:0000256" key="5">
    <source>
        <dbReference type="ARBA" id="ARBA00022729"/>
    </source>
</evidence>
<dbReference type="InterPro" id="IPR006311">
    <property type="entry name" value="TAT_signal"/>
</dbReference>
<proteinExistence type="inferred from homology"/>
<gene>
    <name evidence="12" type="ORF">HEB94_005411</name>
</gene>
<feature type="signal peptide" evidence="10">
    <location>
        <begin position="1"/>
        <end position="35"/>
    </location>
</feature>
<feature type="domain" description="Pel9A-like right handed beta-helix region" evidence="11">
    <location>
        <begin position="44"/>
        <end position="350"/>
    </location>
</feature>
<comment type="similarity">
    <text evidence="8">Belongs to the polysaccharide lyase 9 family.</text>
</comment>
<evidence type="ECO:0000256" key="10">
    <source>
        <dbReference type="SAM" id="SignalP"/>
    </source>
</evidence>
<feature type="region of interest" description="Disordered" evidence="9">
    <location>
        <begin position="217"/>
        <end position="238"/>
    </location>
</feature>
<feature type="chain" id="PRO_5037241984" description="Pel9A-like right handed beta-helix region domain-containing protein" evidence="10">
    <location>
        <begin position="36"/>
        <end position="460"/>
    </location>
</feature>
<dbReference type="Gene3D" id="2.160.20.10">
    <property type="entry name" value="Single-stranded right-handed beta-helix, Pectin lyase-like"/>
    <property type="match status" value="1"/>
</dbReference>
<comment type="cofactor">
    <cofactor evidence="1">
        <name>Ca(2+)</name>
        <dbReference type="ChEBI" id="CHEBI:29108"/>
    </cofactor>
</comment>
<keyword evidence="4" id="KW-0479">Metal-binding</keyword>
<evidence type="ECO:0000256" key="2">
    <source>
        <dbReference type="ARBA" id="ARBA00004613"/>
    </source>
</evidence>
<dbReference type="InterPro" id="IPR052052">
    <property type="entry name" value="Polysaccharide_Lyase_9"/>
</dbReference>
<dbReference type="PROSITE" id="PS51318">
    <property type="entry name" value="TAT"/>
    <property type="match status" value="1"/>
</dbReference>
<dbReference type="SUPFAM" id="SSF51126">
    <property type="entry name" value="Pectin lyase-like"/>
    <property type="match status" value="1"/>
</dbReference>
<evidence type="ECO:0000259" key="11">
    <source>
        <dbReference type="Pfam" id="PF22842"/>
    </source>
</evidence>
<comment type="subcellular location">
    <subcellularLocation>
        <location evidence="2">Secreted</location>
    </subcellularLocation>
</comment>
<dbReference type="GO" id="GO:0005576">
    <property type="term" value="C:extracellular region"/>
    <property type="evidence" value="ECO:0007669"/>
    <property type="project" value="UniProtKB-SubCell"/>
</dbReference>
<dbReference type="InterPro" id="IPR012334">
    <property type="entry name" value="Pectin_lyas_fold"/>
</dbReference>
<evidence type="ECO:0000256" key="1">
    <source>
        <dbReference type="ARBA" id="ARBA00001913"/>
    </source>
</evidence>
<dbReference type="AlphaFoldDB" id="A0A927N1G6"/>
<evidence type="ECO:0000313" key="13">
    <source>
        <dbReference type="Proteomes" id="UP000638648"/>
    </source>
</evidence>